<name>A0ABQ1M4A0_9SPHI</name>
<dbReference type="EMBL" id="BMIK01000009">
    <property type="protein sequence ID" value="GGC33416.1"/>
    <property type="molecule type" value="Genomic_DNA"/>
</dbReference>
<sequence>MLQQFTWQQFLTTAAILSAAWYAAVLFLYFRTEIQGLLSGSRPQRPDTEPSPPVTDDGDDSPMGRPAEPEGVESVGPDELSFAPAREPDGAARTRRLGVVSDVMHELKNMVMLLRQENGTKEEFHALFGHIKQTYPTIRESGQLAALTSYLEDYLPFALTEEEKGKLWD</sequence>
<keyword evidence="2" id="KW-1133">Transmembrane helix</keyword>
<evidence type="ECO:0000256" key="2">
    <source>
        <dbReference type="SAM" id="Phobius"/>
    </source>
</evidence>
<feature type="transmembrane region" description="Helical" evidence="2">
    <location>
        <begin position="6"/>
        <end position="30"/>
    </location>
</feature>
<evidence type="ECO:0000256" key="1">
    <source>
        <dbReference type="SAM" id="MobiDB-lite"/>
    </source>
</evidence>
<comment type="caution">
    <text evidence="3">The sequence shown here is derived from an EMBL/GenBank/DDBJ whole genome shotgun (WGS) entry which is preliminary data.</text>
</comment>
<organism evidence="3 4">
    <name type="scientific">Parapedobacter defluvii</name>
    <dbReference type="NCBI Taxonomy" id="2045106"/>
    <lineage>
        <taxon>Bacteria</taxon>
        <taxon>Pseudomonadati</taxon>
        <taxon>Bacteroidota</taxon>
        <taxon>Sphingobacteriia</taxon>
        <taxon>Sphingobacteriales</taxon>
        <taxon>Sphingobacteriaceae</taxon>
        <taxon>Parapedobacter</taxon>
    </lineage>
</organism>
<protein>
    <submittedName>
        <fullName evidence="3">Uncharacterized protein</fullName>
    </submittedName>
</protein>
<keyword evidence="4" id="KW-1185">Reference proteome</keyword>
<evidence type="ECO:0000313" key="4">
    <source>
        <dbReference type="Proteomes" id="UP000597338"/>
    </source>
</evidence>
<keyword evidence="2" id="KW-0472">Membrane</keyword>
<accession>A0ABQ1M4A0</accession>
<gene>
    <name evidence="3" type="ORF">GCM10011386_26880</name>
</gene>
<dbReference type="Proteomes" id="UP000597338">
    <property type="component" value="Unassembled WGS sequence"/>
</dbReference>
<dbReference type="RefSeq" id="WP_188751547.1">
    <property type="nucleotide sequence ID" value="NZ_BMIK01000009.1"/>
</dbReference>
<proteinExistence type="predicted"/>
<keyword evidence="2" id="KW-0812">Transmembrane</keyword>
<reference evidence="4" key="1">
    <citation type="journal article" date="2019" name="Int. J. Syst. Evol. Microbiol.">
        <title>The Global Catalogue of Microorganisms (GCM) 10K type strain sequencing project: providing services to taxonomists for standard genome sequencing and annotation.</title>
        <authorList>
            <consortium name="The Broad Institute Genomics Platform"/>
            <consortium name="The Broad Institute Genome Sequencing Center for Infectious Disease"/>
            <person name="Wu L."/>
            <person name="Ma J."/>
        </authorList>
    </citation>
    <scope>NUCLEOTIDE SEQUENCE [LARGE SCALE GENOMIC DNA]</scope>
    <source>
        <strain evidence="4">CGMCC 1.15342</strain>
    </source>
</reference>
<feature type="region of interest" description="Disordered" evidence="1">
    <location>
        <begin position="39"/>
        <end position="88"/>
    </location>
</feature>
<evidence type="ECO:0000313" key="3">
    <source>
        <dbReference type="EMBL" id="GGC33416.1"/>
    </source>
</evidence>